<keyword evidence="1" id="KW-0812">Transmembrane</keyword>
<feature type="transmembrane region" description="Helical" evidence="1">
    <location>
        <begin position="105"/>
        <end position="127"/>
    </location>
</feature>
<reference evidence="2 3" key="1">
    <citation type="submission" date="2016-10" db="EMBL/GenBank/DDBJ databases">
        <authorList>
            <person name="de Groot N.N."/>
        </authorList>
    </citation>
    <scope>NUCLEOTIDE SEQUENCE [LARGE SCALE GENOMIC DNA]</scope>
    <source>
        <strain evidence="2 3">DSM 12271</strain>
    </source>
</reference>
<evidence type="ECO:0000256" key="1">
    <source>
        <dbReference type="SAM" id="Phobius"/>
    </source>
</evidence>
<dbReference type="EMBL" id="FOKI01000003">
    <property type="protein sequence ID" value="SFA79981.1"/>
    <property type="molecule type" value="Genomic_DNA"/>
</dbReference>
<proteinExistence type="predicted"/>
<keyword evidence="1" id="KW-0472">Membrane</keyword>
<dbReference type="RefSeq" id="WP_090038548.1">
    <property type="nucleotide sequence ID" value="NZ_FOKI01000003.1"/>
</dbReference>
<keyword evidence="3" id="KW-1185">Reference proteome</keyword>
<keyword evidence="1" id="KW-1133">Transmembrane helix</keyword>
<sequence length="129" mass="14640">MIIISTLNEINNLKLISKPLKEELLAYFQEIAEGIVRETWQDYNLSEVGSIVAIEDKDTIDVLDEFGLMQGNNMPKVLLEFALRVIVGETEMLKIIWVFGDSNGLSIYSSIKILILIYFSSIFSSIFSK</sequence>
<dbReference type="OrthoDB" id="1682403at2"/>
<dbReference type="Proteomes" id="UP000198619">
    <property type="component" value="Unassembled WGS sequence"/>
</dbReference>
<gene>
    <name evidence="2" type="ORF">SAMN04488528_100338</name>
</gene>
<accession>A0A1I0VU99</accession>
<evidence type="ECO:0000313" key="3">
    <source>
        <dbReference type="Proteomes" id="UP000198619"/>
    </source>
</evidence>
<dbReference type="AlphaFoldDB" id="A0A1I0VU99"/>
<organism evidence="2 3">
    <name type="scientific">Clostridium frigidicarnis</name>
    <dbReference type="NCBI Taxonomy" id="84698"/>
    <lineage>
        <taxon>Bacteria</taxon>
        <taxon>Bacillati</taxon>
        <taxon>Bacillota</taxon>
        <taxon>Clostridia</taxon>
        <taxon>Eubacteriales</taxon>
        <taxon>Clostridiaceae</taxon>
        <taxon>Clostridium</taxon>
    </lineage>
</organism>
<dbReference type="STRING" id="84698.SAMN04488528_100338"/>
<evidence type="ECO:0000313" key="2">
    <source>
        <dbReference type="EMBL" id="SFA79981.1"/>
    </source>
</evidence>
<name>A0A1I0VU99_9CLOT</name>
<protein>
    <submittedName>
        <fullName evidence="2">Uncharacterized protein</fullName>
    </submittedName>
</protein>